<dbReference type="GeneID" id="36377016"/>
<dbReference type="EMBL" id="LN609528">
    <property type="protein sequence ID" value="CEF64651.1"/>
    <property type="molecule type" value="Genomic_DNA"/>
</dbReference>
<feature type="transmembrane region" description="Helical" evidence="1">
    <location>
        <begin position="27"/>
        <end position="51"/>
    </location>
</feature>
<accession>A0A090L4D1</accession>
<name>A0A090L4D1_STRRB</name>
<keyword evidence="3" id="KW-1185">Reference proteome</keyword>
<reference evidence="2 3" key="1">
    <citation type="submission" date="2014-09" db="EMBL/GenBank/DDBJ databases">
        <authorList>
            <person name="Martin A.A."/>
        </authorList>
    </citation>
    <scope>NUCLEOTIDE SEQUENCE</scope>
    <source>
        <strain evidence="3">ED321</strain>
        <strain evidence="2">ED321 Heterogonic</strain>
    </source>
</reference>
<keyword evidence="1" id="KW-0812">Transmembrane</keyword>
<dbReference type="RefSeq" id="XP_024503852.1">
    <property type="nucleotide sequence ID" value="XM_024650035.1"/>
</dbReference>
<evidence type="ECO:0000313" key="5">
    <source>
        <dbReference type="WormBase" id="SRAE_1000290400"/>
    </source>
</evidence>
<evidence type="ECO:0000313" key="4">
    <source>
        <dbReference type="WBParaSite" id="SRAE_1000290400.1"/>
    </source>
</evidence>
<evidence type="ECO:0000313" key="3">
    <source>
        <dbReference type="Proteomes" id="UP000035682"/>
    </source>
</evidence>
<dbReference type="WormBase" id="SRAE_1000290400">
    <property type="protein sequence ID" value="SRP04437"/>
    <property type="gene ID" value="WBGene00259521"/>
</dbReference>
<dbReference type="Proteomes" id="UP000035682">
    <property type="component" value="Unplaced"/>
</dbReference>
<proteinExistence type="predicted"/>
<gene>
    <name evidence="2 4 5" type="ORF">SRAE_1000290400</name>
</gene>
<protein>
    <submittedName>
        <fullName evidence="2 4">Uncharacterized protein</fullName>
    </submittedName>
</protein>
<reference evidence="4" key="2">
    <citation type="submission" date="2020-12" db="UniProtKB">
        <authorList>
            <consortium name="WormBaseParasite"/>
        </authorList>
    </citation>
    <scope>IDENTIFICATION</scope>
</reference>
<dbReference type="CTD" id="36377016"/>
<dbReference type="AlphaFoldDB" id="A0A090L4D1"/>
<keyword evidence="1" id="KW-1133">Transmembrane helix</keyword>
<sequence>MTSKNDVLQLLDMNILLTSDDIQVNKYVSTFILIMSITSIFTQLLTIYLFLKKRELLKNTSYQIQMILEFLWMYGKNILPSSRYSQLTVNNVYRINICINTFIITLLISEIRKEIMCLLSCSSYKQSTSTTK</sequence>
<evidence type="ECO:0000313" key="2">
    <source>
        <dbReference type="EMBL" id="CEF64651.1"/>
    </source>
</evidence>
<dbReference type="WBParaSite" id="SRAE_1000290400.1">
    <property type="protein sequence ID" value="SRAE_1000290400.1"/>
    <property type="gene ID" value="WBGene00259521"/>
</dbReference>
<keyword evidence="1" id="KW-0472">Membrane</keyword>
<evidence type="ECO:0000256" key="1">
    <source>
        <dbReference type="SAM" id="Phobius"/>
    </source>
</evidence>
<organism evidence="2">
    <name type="scientific">Strongyloides ratti</name>
    <name type="common">Parasitic roundworm</name>
    <dbReference type="NCBI Taxonomy" id="34506"/>
    <lineage>
        <taxon>Eukaryota</taxon>
        <taxon>Metazoa</taxon>
        <taxon>Ecdysozoa</taxon>
        <taxon>Nematoda</taxon>
        <taxon>Chromadorea</taxon>
        <taxon>Rhabditida</taxon>
        <taxon>Tylenchina</taxon>
        <taxon>Panagrolaimomorpha</taxon>
        <taxon>Strongyloidoidea</taxon>
        <taxon>Strongyloididae</taxon>
        <taxon>Strongyloides</taxon>
    </lineage>
</organism>